<reference evidence="4 5" key="1">
    <citation type="journal article" date="2007" name="Proc. Natl. Acad. Sci. U.S.A.">
        <title>Dandruff-associated Malassezia genomes reveal convergent and divergent virulence traits shared with plant and human fungal pathogens.</title>
        <authorList>
            <person name="Xu J."/>
            <person name="Saunders C.W."/>
            <person name="Hu P."/>
            <person name="Grant R.A."/>
            <person name="Boekhout T."/>
            <person name="Kuramae E.E."/>
            <person name="Kronstad J.W."/>
            <person name="Deangelis Y.M."/>
            <person name="Reeder N.L."/>
            <person name="Johnstone K.R."/>
            <person name="Leland M."/>
            <person name="Fieno A.M."/>
            <person name="Begley W.M."/>
            <person name="Sun Y."/>
            <person name="Lacey M.P."/>
            <person name="Chaudhary T."/>
            <person name="Keough T."/>
            <person name="Chu L."/>
            <person name="Sears R."/>
            <person name="Yuan B."/>
            <person name="Dawson T.L.Jr."/>
        </authorList>
    </citation>
    <scope>NUCLEOTIDE SEQUENCE [LARGE SCALE GENOMIC DNA]</scope>
    <source>
        <strain evidence="5">ATCC MYA-4612 / CBS 7966</strain>
    </source>
</reference>
<accession>A8Q349</accession>
<evidence type="ECO:0000256" key="2">
    <source>
        <dbReference type="ARBA" id="ARBA00022679"/>
    </source>
</evidence>
<dbReference type="EMBL" id="AAYY01000008">
    <property type="protein sequence ID" value="EDP43301.1"/>
    <property type="molecule type" value="Genomic_DNA"/>
</dbReference>
<dbReference type="GO" id="GO:0000032">
    <property type="term" value="P:cell wall mannoprotein biosynthetic process"/>
    <property type="evidence" value="ECO:0007669"/>
    <property type="project" value="TreeGrafter"/>
</dbReference>
<dbReference type="SUPFAM" id="SSF53448">
    <property type="entry name" value="Nucleotide-diphospho-sugar transferases"/>
    <property type="match status" value="1"/>
</dbReference>
<evidence type="ECO:0000313" key="4">
    <source>
        <dbReference type="EMBL" id="EDP43301.1"/>
    </source>
</evidence>
<dbReference type="OMA" id="YTQCPLN"/>
<dbReference type="FunCoup" id="A8Q349">
    <property type="interactions" value="95"/>
</dbReference>
<comment type="similarity">
    <text evidence="1">Belongs to the glycosyltransferase 15 family.</text>
</comment>
<dbReference type="FunFam" id="3.90.550.10:FF:000051">
    <property type="entry name" value="Alpha-1,2-mannosyltransferase (Ktr4)"/>
    <property type="match status" value="1"/>
</dbReference>
<gene>
    <name evidence="4" type="ORF">MGL_2311</name>
</gene>
<organism evidence="4 5">
    <name type="scientific">Malassezia globosa (strain ATCC MYA-4612 / CBS 7966)</name>
    <name type="common">Dandruff-associated fungus</name>
    <dbReference type="NCBI Taxonomy" id="425265"/>
    <lineage>
        <taxon>Eukaryota</taxon>
        <taxon>Fungi</taxon>
        <taxon>Dikarya</taxon>
        <taxon>Basidiomycota</taxon>
        <taxon>Ustilaginomycotina</taxon>
        <taxon>Malasseziomycetes</taxon>
        <taxon>Malasseziales</taxon>
        <taxon>Malasseziaceae</taxon>
        <taxon>Malassezia</taxon>
    </lineage>
</organism>
<dbReference type="InParanoid" id="A8Q349"/>
<sequence length="430" mass="50497">MLDIILRRPQRLLVLLAIVMVIIVISSYGSMSSWNAEKFQNQIKHIPKFFGNHSCPPVPVRDAFADSTKFMSNVTSIDDLGRYATKDHVGNYFPPEFNPADINKTPRAKAAFITLIRNSELDDMRQSMMDVEFRFNRKYNYPWVFLNNKPFTAEFKQGVKQMTRAPVYFGILPEEHWSYPSWIDQNKAAAARAKMESEGIIYGESESYRHMCRFQSGFFFEHPLTYQLGLEYYWRVEPGVHLMCDIDFDPFLFMQMNNKAYSFTLTLPEYDATIPTLWDETMKFMKRHPEYLAHDSAQRFITDQDGLEGSRYNLCHFWSNFEIGDLRFFRGKQYKEYFDHLDKAGGFFYERWGDAPVHSIAAALFLNRSQIYQFEEIGYYHPPWGHCPANRKKYHDNGKCSCNPEDSFDRDGYSCMPKWWSVSVEGEPSP</sequence>
<evidence type="ECO:0000313" key="5">
    <source>
        <dbReference type="Proteomes" id="UP000008837"/>
    </source>
</evidence>
<dbReference type="GO" id="GO:0006487">
    <property type="term" value="P:protein N-linked glycosylation"/>
    <property type="evidence" value="ECO:0007669"/>
    <property type="project" value="TreeGrafter"/>
</dbReference>
<keyword evidence="3" id="KW-0472">Membrane</keyword>
<comment type="caution">
    <text evidence="4">The sequence shown here is derived from an EMBL/GenBank/DDBJ whole genome shotgun (WGS) entry which is preliminary data.</text>
</comment>
<dbReference type="Proteomes" id="UP000008837">
    <property type="component" value="Unassembled WGS sequence"/>
</dbReference>
<dbReference type="GO" id="GO:0005794">
    <property type="term" value="C:Golgi apparatus"/>
    <property type="evidence" value="ECO:0007669"/>
    <property type="project" value="TreeGrafter"/>
</dbReference>
<evidence type="ECO:0000256" key="1">
    <source>
        <dbReference type="ARBA" id="ARBA00007677"/>
    </source>
</evidence>
<dbReference type="VEuPathDB" id="FungiDB:MGL_2311"/>
<dbReference type="InterPro" id="IPR029044">
    <property type="entry name" value="Nucleotide-diphossugar_trans"/>
</dbReference>
<evidence type="ECO:0000256" key="3">
    <source>
        <dbReference type="SAM" id="Phobius"/>
    </source>
</evidence>
<dbReference type="PANTHER" id="PTHR31121:SF6">
    <property type="entry name" value="ALPHA-1,2 MANNOSYLTRANSFERASE KTR1"/>
    <property type="match status" value="1"/>
</dbReference>
<keyword evidence="3" id="KW-0812">Transmembrane</keyword>
<keyword evidence="2" id="KW-0808">Transferase</keyword>
<dbReference type="RefSeq" id="XP_001730515.1">
    <property type="nucleotide sequence ID" value="XM_001730463.1"/>
</dbReference>
<dbReference type="KEGG" id="mgl:MGL_2311"/>
<dbReference type="OrthoDB" id="439943at2759"/>
<evidence type="ECO:0008006" key="6">
    <source>
        <dbReference type="Google" id="ProtNLM"/>
    </source>
</evidence>
<keyword evidence="5" id="KW-1185">Reference proteome</keyword>
<dbReference type="Gene3D" id="3.90.550.10">
    <property type="entry name" value="Spore Coat Polysaccharide Biosynthesis Protein SpsA, Chain A"/>
    <property type="match status" value="1"/>
</dbReference>
<protein>
    <recommendedName>
        <fullName evidence="6">Glycosyltransferase family 15 protein</fullName>
    </recommendedName>
</protein>
<keyword evidence="3" id="KW-1133">Transmembrane helix</keyword>
<proteinExistence type="inferred from homology"/>
<feature type="transmembrane region" description="Helical" evidence="3">
    <location>
        <begin position="12"/>
        <end position="31"/>
    </location>
</feature>
<dbReference type="InterPro" id="IPR002685">
    <property type="entry name" value="Glyco_trans_15"/>
</dbReference>
<dbReference type="STRING" id="425265.A8Q349"/>
<name>A8Q349_MALGO</name>
<dbReference type="AlphaFoldDB" id="A8Q349"/>
<dbReference type="Pfam" id="PF01793">
    <property type="entry name" value="Glyco_transf_15"/>
    <property type="match status" value="1"/>
</dbReference>
<dbReference type="GO" id="GO:0016020">
    <property type="term" value="C:membrane"/>
    <property type="evidence" value="ECO:0007669"/>
    <property type="project" value="InterPro"/>
</dbReference>
<dbReference type="GeneID" id="5854822"/>
<dbReference type="PANTHER" id="PTHR31121">
    <property type="entry name" value="ALPHA-1,2 MANNOSYLTRANSFERASE KTR1"/>
    <property type="match status" value="1"/>
</dbReference>
<dbReference type="GO" id="GO:0000026">
    <property type="term" value="F:alpha-1,2-mannosyltransferase activity"/>
    <property type="evidence" value="ECO:0007669"/>
    <property type="project" value="TreeGrafter"/>
</dbReference>